<sequence length="513" mass="58259">MVYYYLNIIMLKVWGEEVMVVKYKSTRGNNENITSAEAILKGLSKDKGLYVPQDFPVIDKNLEAIKDMNYKEVAFYILNKFLSDYTEEELKDAIEKAYDDKFENKKIAPLVKKSGMYFLELYHGKTLAFKDMALSILPHLLTKAAKKLGEQKKIVILAATSGDTGKAALEGFSDVNNTEVIVFYPAKGVSEIQKRQMITQEGKNTHVVDINGNFDHAQRGVKEIFNDDAFGEEMAANNHVFSSANSINIGRLIPQVVYYVYSYVQLLKQGEIALDEKINFVVPTGNFGNILAGYYAKKMGLPINKLICASNENNVLTDFLKTGIYDIQRDFLITNSPSMDILISSNLERLLYELSDHDEDLIRSMMHDLERKKKYTITPSMKKNLEDFYGGFSTEDETLQAIKKVYNDANYVMDTHTAVAYHVYEQYKKETKDASKTVIVSTASPYKFTKSVIEGLKEGNTENDEFELVKNLSTLTGLNIPQSIKDLDKKEILHDLKCEKDGMKEIVKKILNI</sequence>
<proteinExistence type="inferred from homology"/>
<dbReference type="NCBIfam" id="TIGR00260">
    <property type="entry name" value="thrC"/>
    <property type="match status" value="1"/>
</dbReference>
<feature type="domain" description="Tryptophan synthase beta chain-like PALP" evidence="6">
    <location>
        <begin position="116"/>
        <end position="442"/>
    </location>
</feature>
<evidence type="ECO:0000259" key="6">
    <source>
        <dbReference type="Pfam" id="PF00291"/>
    </source>
</evidence>
<dbReference type="GO" id="GO:0004795">
    <property type="term" value="F:threonine synthase activity"/>
    <property type="evidence" value="ECO:0007669"/>
    <property type="project" value="UniProtKB-UniRule"/>
</dbReference>
<evidence type="ECO:0000256" key="3">
    <source>
        <dbReference type="ARBA" id="ARBA00022898"/>
    </source>
</evidence>
<dbReference type="InterPro" id="IPR004450">
    <property type="entry name" value="Thr_synthase-like"/>
</dbReference>
<evidence type="ECO:0000313" key="9">
    <source>
        <dbReference type="Proteomes" id="UP000294919"/>
    </source>
</evidence>
<evidence type="ECO:0000256" key="4">
    <source>
        <dbReference type="NCBIfam" id="TIGR00260"/>
    </source>
</evidence>
<feature type="domain" description="Threonine synthase N-terminal" evidence="7">
    <location>
        <begin position="22"/>
        <end position="98"/>
    </location>
</feature>
<dbReference type="GO" id="GO:0009088">
    <property type="term" value="P:threonine biosynthetic process"/>
    <property type="evidence" value="ECO:0007669"/>
    <property type="project" value="UniProtKB-UniRule"/>
</dbReference>
<protein>
    <recommendedName>
        <fullName evidence="4">Threonine synthase</fullName>
        <ecNumber evidence="4">4.2.3.1</ecNumber>
    </recommendedName>
</protein>
<comment type="cofactor">
    <cofactor evidence="1 5">
        <name>pyridoxal 5'-phosphate</name>
        <dbReference type="ChEBI" id="CHEBI:597326"/>
    </cofactor>
</comment>
<dbReference type="SUPFAM" id="SSF53686">
    <property type="entry name" value="Tryptophan synthase beta subunit-like PLP-dependent enzymes"/>
    <property type="match status" value="1"/>
</dbReference>
<feature type="modified residue" description="N6-(pyridoxal phosphate)lysine" evidence="5">
    <location>
        <position position="130"/>
    </location>
</feature>
<reference evidence="8 9" key="1">
    <citation type="submission" date="2019-03" db="EMBL/GenBank/DDBJ databases">
        <title>Genomic Encyclopedia of Type Strains, Phase IV (KMG-IV): sequencing the most valuable type-strain genomes for metagenomic binning, comparative biology and taxonomic classification.</title>
        <authorList>
            <person name="Goeker M."/>
        </authorList>
    </citation>
    <scope>NUCLEOTIDE SEQUENCE [LARGE SCALE GENOMIC DNA]</scope>
    <source>
        <strain evidence="8 9">DSM 102940</strain>
    </source>
</reference>
<organism evidence="8 9">
    <name type="scientific">Marinisporobacter balticus</name>
    <dbReference type="NCBI Taxonomy" id="2018667"/>
    <lineage>
        <taxon>Bacteria</taxon>
        <taxon>Bacillati</taxon>
        <taxon>Bacillota</taxon>
        <taxon>Clostridia</taxon>
        <taxon>Peptostreptococcales</taxon>
        <taxon>Thermotaleaceae</taxon>
        <taxon>Marinisporobacter</taxon>
    </lineage>
</organism>
<dbReference type="PANTHER" id="PTHR43515">
    <property type="entry name" value="THREONINE SYNTHASE-LIKE 1"/>
    <property type="match status" value="1"/>
</dbReference>
<comment type="similarity">
    <text evidence="2">Belongs to the threonine synthase family.</text>
</comment>
<keyword evidence="9" id="KW-1185">Reference proteome</keyword>
<dbReference type="GO" id="GO:0005737">
    <property type="term" value="C:cytoplasm"/>
    <property type="evidence" value="ECO:0007669"/>
    <property type="project" value="TreeGrafter"/>
</dbReference>
<dbReference type="AlphaFoldDB" id="A0A4V2SA23"/>
<evidence type="ECO:0000256" key="2">
    <source>
        <dbReference type="ARBA" id="ARBA00005517"/>
    </source>
</evidence>
<dbReference type="PANTHER" id="PTHR43515:SF1">
    <property type="entry name" value="THREONINE SYNTHASE-LIKE 1"/>
    <property type="match status" value="1"/>
</dbReference>
<dbReference type="Pfam" id="PF14821">
    <property type="entry name" value="Thr_synth_N"/>
    <property type="match status" value="1"/>
</dbReference>
<dbReference type="InterPro" id="IPR036052">
    <property type="entry name" value="TrpB-like_PALP_sf"/>
</dbReference>
<dbReference type="InterPro" id="IPR037158">
    <property type="entry name" value="Thr_synth_N_sf"/>
</dbReference>
<dbReference type="EC" id="4.2.3.1" evidence="4"/>
<dbReference type="Proteomes" id="UP000294919">
    <property type="component" value="Unassembled WGS sequence"/>
</dbReference>
<evidence type="ECO:0000259" key="7">
    <source>
        <dbReference type="Pfam" id="PF14821"/>
    </source>
</evidence>
<dbReference type="Gene3D" id="3.40.50.1100">
    <property type="match status" value="2"/>
</dbReference>
<dbReference type="InterPro" id="IPR029144">
    <property type="entry name" value="Thr_synth_N"/>
</dbReference>
<keyword evidence="3 5" id="KW-0663">Pyridoxal phosphate</keyword>
<evidence type="ECO:0000256" key="1">
    <source>
        <dbReference type="ARBA" id="ARBA00001933"/>
    </source>
</evidence>
<dbReference type="InterPro" id="IPR001926">
    <property type="entry name" value="TrpB-like_PALP"/>
</dbReference>
<evidence type="ECO:0000256" key="5">
    <source>
        <dbReference type="PIRSR" id="PIRSR604450-51"/>
    </source>
</evidence>
<evidence type="ECO:0000313" key="8">
    <source>
        <dbReference type="EMBL" id="TCO70040.1"/>
    </source>
</evidence>
<name>A0A4V2SA23_9FIRM</name>
<accession>A0A4V2SA23</accession>
<comment type="caution">
    <text evidence="8">The sequence shown here is derived from an EMBL/GenBank/DDBJ whole genome shotgun (WGS) entry which is preliminary data.</text>
</comment>
<dbReference type="EMBL" id="SLWV01000028">
    <property type="protein sequence ID" value="TCO70040.1"/>
    <property type="molecule type" value="Genomic_DNA"/>
</dbReference>
<dbReference type="Pfam" id="PF00291">
    <property type="entry name" value="PALP"/>
    <property type="match status" value="1"/>
</dbReference>
<dbReference type="Gene3D" id="3.90.1380.10">
    <property type="entry name" value="Threonine synthase, N-terminal domain"/>
    <property type="match status" value="1"/>
</dbReference>
<dbReference type="CDD" id="cd01560">
    <property type="entry name" value="Thr-synth_2"/>
    <property type="match status" value="1"/>
</dbReference>
<gene>
    <name evidence="8" type="ORF">EV214_12835</name>
</gene>